<feature type="compositionally biased region" description="Acidic residues" evidence="1">
    <location>
        <begin position="284"/>
        <end position="299"/>
    </location>
</feature>
<evidence type="ECO:0000256" key="1">
    <source>
        <dbReference type="SAM" id="MobiDB-lite"/>
    </source>
</evidence>
<protein>
    <submittedName>
        <fullName evidence="2">Uncharacterized protein</fullName>
    </submittedName>
</protein>
<name>A0A8D8XMS5_9HEMI</name>
<proteinExistence type="predicted"/>
<dbReference type="EMBL" id="HBUF01339547">
    <property type="protein sequence ID" value="CAG6700759.1"/>
    <property type="molecule type" value="Transcribed_RNA"/>
</dbReference>
<evidence type="ECO:0000313" key="2">
    <source>
        <dbReference type="EMBL" id="CAG6700759.1"/>
    </source>
</evidence>
<organism evidence="2">
    <name type="scientific">Cacopsylla melanoneura</name>
    <dbReference type="NCBI Taxonomy" id="428564"/>
    <lineage>
        <taxon>Eukaryota</taxon>
        <taxon>Metazoa</taxon>
        <taxon>Ecdysozoa</taxon>
        <taxon>Arthropoda</taxon>
        <taxon>Hexapoda</taxon>
        <taxon>Insecta</taxon>
        <taxon>Pterygota</taxon>
        <taxon>Neoptera</taxon>
        <taxon>Paraneoptera</taxon>
        <taxon>Hemiptera</taxon>
        <taxon>Sternorrhyncha</taxon>
        <taxon>Psylloidea</taxon>
        <taxon>Psyllidae</taxon>
        <taxon>Psyllinae</taxon>
        <taxon>Cacopsylla</taxon>
    </lineage>
</organism>
<dbReference type="EMBL" id="HBUF01339552">
    <property type="protein sequence ID" value="CAG6700783.1"/>
    <property type="molecule type" value="Transcribed_RNA"/>
</dbReference>
<feature type="compositionally biased region" description="Acidic residues" evidence="1">
    <location>
        <begin position="413"/>
        <end position="423"/>
    </location>
</feature>
<dbReference type="EMBL" id="HBUF01339551">
    <property type="protein sequence ID" value="CAG6700779.1"/>
    <property type="molecule type" value="Transcribed_RNA"/>
</dbReference>
<dbReference type="AlphaFoldDB" id="A0A8D8XMS5"/>
<feature type="region of interest" description="Disordered" evidence="1">
    <location>
        <begin position="168"/>
        <end position="423"/>
    </location>
</feature>
<dbReference type="EMBL" id="HBUF01339549">
    <property type="protein sequence ID" value="CAG6700769.1"/>
    <property type="molecule type" value="Transcribed_RNA"/>
</dbReference>
<dbReference type="EMBL" id="HBUF01339548">
    <property type="protein sequence ID" value="CAG6700764.1"/>
    <property type="molecule type" value="Transcribed_RNA"/>
</dbReference>
<accession>A0A8D8XMS5</accession>
<feature type="compositionally biased region" description="Low complexity" evidence="1">
    <location>
        <begin position="315"/>
        <end position="325"/>
    </location>
</feature>
<feature type="region of interest" description="Disordered" evidence="1">
    <location>
        <begin position="56"/>
        <end position="111"/>
    </location>
</feature>
<dbReference type="EMBL" id="HBUF01339550">
    <property type="protein sequence ID" value="CAG6700774.1"/>
    <property type="molecule type" value="Transcribed_RNA"/>
</dbReference>
<reference evidence="2" key="1">
    <citation type="submission" date="2021-05" db="EMBL/GenBank/DDBJ databases">
        <authorList>
            <person name="Alioto T."/>
            <person name="Alioto T."/>
            <person name="Gomez Garrido J."/>
        </authorList>
    </citation>
    <scope>NUCLEOTIDE SEQUENCE</scope>
</reference>
<feature type="region of interest" description="Disordered" evidence="1">
    <location>
        <begin position="121"/>
        <end position="140"/>
    </location>
</feature>
<feature type="compositionally biased region" description="Low complexity" evidence="1">
    <location>
        <begin position="168"/>
        <end position="191"/>
    </location>
</feature>
<sequence length="423" mass="46403">MCNKLSIEKNKKKKIQRQILLAAVASTMVLVKVKMLSRPKAPRCVDTDKERAHEKLITLKDSSNKSKSGGDGPPMVQGYQVLPHTPAGCDMDGSATGAPNSKPERPSTLVPANKITRRLLCYHGNQPPPPSSSSDNSCTYSPLQYSQLNVKPPERDHKEDAQLAAMLARQAANASPSTTPNNYSSNPSSHPTQPPPQYPSNSTSSFSSNQNPGGGSLMLSDLPEPPIPVSEIGPIPPPPMFSSPSPLLQHHLANHHRERHDSGRDHMQQQQQHHHHQQQQHDSEQEDQDDEEEEEDDDNSPSLPPSSSMIDRQDSPLPSSHPPSSVVTRVEQIPAKEPKFGAVPLKSALKKPPTPTPPNSQQNSVDSPHSYSRPVRFGLSMHEDKENVRPPGGHGVNFAPTHQQNSHHHQGQDDDDDDDEEED</sequence>
<dbReference type="EMBL" id="HBUF01339553">
    <property type="protein sequence ID" value="CAG6700787.1"/>
    <property type="molecule type" value="Transcribed_RNA"/>
</dbReference>
<feature type="compositionally biased region" description="Pro residues" evidence="1">
    <location>
        <begin position="223"/>
        <end position="241"/>
    </location>
</feature>
<feature type="compositionally biased region" description="Low complexity" evidence="1">
    <location>
        <begin position="200"/>
        <end position="211"/>
    </location>
</feature>